<evidence type="ECO:0000313" key="1">
    <source>
        <dbReference type="EMBL" id="RAH48284.1"/>
    </source>
</evidence>
<dbReference type="EMBL" id="KZ825325">
    <property type="protein sequence ID" value="RAH48284.1"/>
    <property type="molecule type" value="Genomic_DNA"/>
</dbReference>
<proteinExistence type="predicted"/>
<protein>
    <submittedName>
        <fullName evidence="1">Uncharacterized protein</fullName>
    </submittedName>
</protein>
<accession>A0ACD1GG48</accession>
<gene>
    <name evidence="1" type="ORF">BO95DRAFT_512540</name>
</gene>
<organism evidence="1 2">
    <name type="scientific">Aspergillus brunneoviolaceus CBS 621.78</name>
    <dbReference type="NCBI Taxonomy" id="1450534"/>
    <lineage>
        <taxon>Eukaryota</taxon>
        <taxon>Fungi</taxon>
        <taxon>Dikarya</taxon>
        <taxon>Ascomycota</taxon>
        <taxon>Pezizomycotina</taxon>
        <taxon>Eurotiomycetes</taxon>
        <taxon>Eurotiomycetidae</taxon>
        <taxon>Eurotiales</taxon>
        <taxon>Aspergillaceae</taxon>
        <taxon>Aspergillus</taxon>
        <taxon>Aspergillus subgen. Circumdati</taxon>
    </lineage>
</organism>
<name>A0ACD1GG48_9EURO</name>
<keyword evidence="2" id="KW-1185">Reference proteome</keyword>
<dbReference type="Proteomes" id="UP000249057">
    <property type="component" value="Unassembled WGS sequence"/>
</dbReference>
<sequence length="335" mass="35931">MGDPYSSSSSSSSQPPPAQQQQQYDYNYNYNYPSAYHDQHPPNYQQQQHYGYPSQCDVTQIPRSHPDEAGGGVPPAPDQQQQPPPQYYDYDYDHNRLGPQYEPPPPPPPPPHGIVRQGSNAEYYNPSQHDLAQPQPDDHEGADNPESSDRGLGGAILGGTTGFYLGHKKSHGLLGAVGGAILGSLMENKLKEARGKEDHDGSIYGGGGGGGGGSAYGGGGAGGSHYSGSDDERGIITGMGMGMGMDMGIITTITTIGIIGIGIIGEHWQMLKENDDTAEWDITIVAAGALQQFSATWTLVRWLDRNLGEPHLKTRSVKDKSNVEIGTIDSVENRQ</sequence>
<evidence type="ECO:0000313" key="2">
    <source>
        <dbReference type="Proteomes" id="UP000249057"/>
    </source>
</evidence>
<reference evidence="1" key="1">
    <citation type="submission" date="2018-02" db="EMBL/GenBank/DDBJ databases">
        <title>The genomes of Aspergillus section Nigri reveals drivers in fungal speciation.</title>
        <authorList>
            <consortium name="DOE Joint Genome Institute"/>
            <person name="Vesth T.C."/>
            <person name="Nybo J."/>
            <person name="Theobald S."/>
            <person name="Brandl J."/>
            <person name="Frisvad J.C."/>
            <person name="Nielsen K.F."/>
            <person name="Lyhne E.K."/>
            <person name="Kogle M.E."/>
            <person name="Kuo A."/>
            <person name="Riley R."/>
            <person name="Clum A."/>
            <person name="Nolan M."/>
            <person name="Lipzen A."/>
            <person name="Salamov A."/>
            <person name="Henrissat B."/>
            <person name="Wiebenga A."/>
            <person name="De vries R.P."/>
            <person name="Grigoriev I.V."/>
            <person name="Mortensen U.H."/>
            <person name="Andersen M.R."/>
            <person name="Baker S.E."/>
        </authorList>
    </citation>
    <scope>NUCLEOTIDE SEQUENCE</scope>
    <source>
        <strain evidence="1">CBS 621.78</strain>
    </source>
</reference>